<dbReference type="InParanoid" id="A0A0C3GCD1"/>
<dbReference type="AlphaFoldDB" id="A0A0C3GCD1"/>
<name>A0A0C3GCD1_OIDMZ</name>
<accession>A0A0C3GCD1</accession>
<proteinExistence type="predicted"/>
<dbReference type="EMBL" id="KN832892">
    <property type="protein sequence ID" value="KIM93825.1"/>
    <property type="molecule type" value="Genomic_DNA"/>
</dbReference>
<organism evidence="2 3">
    <name type="scientific">Oidiodendron maius (strain Zn)</name>
    <dbReference type="NCBI Taxonomy" id="913774"/>
    <lineage>
        <taxon>Eukaryota</taxon>
        <taxon>Fungi</taxon>
        <taxon>Dikarya</taxon>
        <taxon>Ascomycota</taxon>
        <taxon>Pezizomycotina</taxon>
        <taxon>Leotiomycetes</taxon>
        <taxon>Leotiomycetes incertae sedis</taxon>
        <taxon>Myxotrichaceae</taxon>
        <taxon>Oidiodendron</taxon>
    </lineage>
</organism>
<dbReference type="OrthoDB" id="9977941at2759"/>
<gene>
    <name evidence="2" type="ORF">OIDMADRAFT_35289</name>
</gene>
<keyword evidence="3" id="KW-1185">Reference proteome</keyword>
<reference evidence="3" key="2">
    <citation type="submission" date="2015-01" db="EMBL/GenBank/DDBJ databases">
        <title>Evolutionary Origins and Diversification of the Mycorrhizal Mutualists.</title>
        <authorList>
            <consortium name="DOE Joint Genome Institute"/>
            <consortium name="Mycorrhizal Genomics Consortium"/>
            <person name="Kohler A."/>
            <person name="Kuo A."/>
            <person name="Nagy L.G."/>
            <person name="Floudas D."/>
            <person name="Copeland A."/>
            <person name="Barry K.W."/>
            <person name="Cichocki N."/>
            <person name="Veneault-Fourrey C."/>
            <person name="LaButti K."/>
            <person name="Lindquist E.A."/>
            <person name="Lipzen A."/>
            <person name="Lundell T."/>
            <person name="Morin E."/>
            <person name="Murat C."/>
            <person name="Riley R."/>
            <person name="Ohm R."/>
            <person name="Sun H."/>
            <person name="Tunlid A."/>
            <person name="Henrissat B."/>
            <person name="Grigoriev I.V."/>
            <person name="Hibbett D.S."/>
            <person name="Martin F."/>
        </authorList>
    </citation>
    <scope>NUCLEOTIDE SEQUENCE [LARGE SCALE GENOMIC DNA]</scope>
    <source>
        <strain evidence="3">Zn</strain>
    </source>
</reference>
<evidence type="ECO:0000313" key="2">
    <source>
        <dbReference type="EMBL" id="KIM93825.1"/>
    </source>
</evidence>
<feature type="signal peptide" evidence="1">
    <location>
        <begin position="1"/>
        <end position="23"/>
    </location>
</feature>
<evidence type="ECO:0000256" key="1">
    <source>
        <dbReference type="SAM" id="SignalP"/>
    </source>
</evidence>
<sequence length="252" mass="26008">MKAIACYLGQMLVFAWASSLCLAGSTPSISTIFQLGTAGSWLDDLRGPSLKWRVAARVPDAVLFNGLTKWNNTSVLVADSAKGVIWKVDIETGASSIALSDPTMTIPTNASIQVGVNGVKVSDGFVYYTSTARQIFCRVPVDSSAAPTGPVEVVASGFPQDDFVIFPDGTAYVATNALNTIVKVTADGTVSLVAGSLGSLPLASDTDCQFGRTARDSNVLYVTTAGGTSDPVNGTLVVPAAVMAVELAGCES</sequence>
<dbReference type="HOGENOM" id="CLU_052989_3_0_1"/>
<reference evidence="2 3" key="1">
    <citation type="submission" date="2014-04" db="EMBL/GenBank/DDBJ databases">
        <authorList>
            <consortium name="DOE Joint Genome Institute"/>
            <person name="Kuo A."/>
            <person name="Martino E."/>
            <person name="Perotto S."/>
            <person name="Kohler A."/>
            <person name="Nagy L.G."/>
            <person name="Floudas D."/>
            <person name="Copeland A."/>
            <person name="Barry K.W."/>
            <person name="Cichocki N."/>
            <person name="Veneault-Fourrey C."/>
            <person name="LaButti K."/>
            <person name="Lindquist E.A."/>
            <person name="Lipzen A."/>
            <person name="Lundell T."/>
            <person name="Morin E."/>
            <person name="Murat C."/>
            <person name="Sun H."/>
            <person name="Tunlid A."/>
            <person name="Henrissat B."/>
            <person name="Grigoriev I.V."/>
            <person name="Hibbett D.S."/>
            <person name="Martin F."/>
            <person name="Nordberg H.P."/>
            <person name="Cantor M.N."/>
            <person name="Hua S.X."/>
        </authorList>
    </citation>
    <scope>NUCLEOTIDE SEQUENCE [LARGE SCALE GENOMIC DNA]</scope>
    <source>
        <strain evidence="2 3">Zn</strain>
    </source>
</reference>
<feature type="chain" id="PRO_5002164752" description="SMP-30/Gluconolactonase/LRE-like region domain-containing protein" evidence="1">
    <location>
        <begin position="24"/>
        <end position="252"/>
    </location>
</feature>
<evidence type="ECO:0008006" key="4">
    <source>
        <dbReference type="Google" id="ProtNLM"/>
    </source>
</evidence>
<dbReference type="SUPFAM" id="SSF63829">
    <property type="entry name" value="Calcium-dependent phosphotriesterase"/>
    <property type="match status" value="1"/>
</dbReference>
<dbReference type="InterPro" id="IPR052998">
    <property type="entry name" value="Hetero-Diels-Alderase-like"/>
</dbReference>
<dbReference type="STRING" id="913774.A0A0C3GCD1"/>
<dbReference type="Proteomes" id="UP000054321">
    <property type="component" value="Unassembled WGS sequence"/>
</dbReference>
<dbReference type="PANTHER" id="PTHR42060">
    <property type="entry name" value="NHL REPEAT-CONTAINING PROTEIN-RELATED"/>
    <property type="match status" value="1"/>
</dbReference>
<dbReference type="PANTHER" id="PTHR42060:SF1">
    <property type="entry name" value="NHL REPEAT-CONTAINING PROTEIN"/>
    <property type="match status" value="1"/>
</dbReference>
<dbReference type="InterPro" id="IPR011042">
    <property type="entry name" value="6-blade_b-propeller_TolB-like"/>
</dbReference>
<evidence type="ECO:0000313" key="3">
    <source>
        <dbReference type="Proteomes" id="UP000054321"/>
    </source>
</evidence>
<keyword evidence="1" id="KW-0732">Signal</keyword>
<dbReference type="Gene3D" id="2.120.10.30">
    <property type="entry name" value="TolB, C-terminal domain"/>
    <property type="match status" value="1"/>
</dbReference>
<protein>
    <recommendedName>
        <fullName evidence="4">SMP-30/Gluconolactonase/LRE-like region domain-containing protein</fullName>
    </recommendedName>
</protein>